<reference evidence="1" key="1">
    <citation type="submission" date="2021-02" db="EMBL/GenBank/DDBJ databases">
        <title>Strain Y2R2, a novel species of the genus Halomonas.</title>
        <authorList>
            <person name="Huang H."/>
        </authorList>
    </citation>
    <scope>NUCLEOTIDE SEQUENCE</scope>
    <source>
        <strain evidence="1">Y2R2</strain>
    </source>
</reference>
<evidence type="ECO:0000313" key="2">
    <source>
        <dbReference type="Proteomes" id="UP000324285"/>
    </source>
</evidence>
<dbReference type="RefSeq" id="WP_149286662.1">
    <property type="nucleotide sequence ID" value="NZ_CP038437.2"/>
</dbReference>
<dbReference type="AlphaFoldDB" id="A0A5C1NL67"/>
<organism evidence="1 2">
    <name type="scientific">Halomonas binhaiensis</name>
    <dbReference type="NCBI Taxonomy" id="2562282"/>
    <lineage>
        <taxon>Bacteria</taxon>
        <taxon>Pseudomonadati</taxon>
        <taxon>Pseudomonadota</taxon>
        <taxon>Gammaproteobacteria</taxon>
        <taxon>Oceanospirillales</taxon>
        <taxon>Halomonadaceae</taxon>
        <taxon>Halomonas</taxon>
    </lineage>
</organism>
<dbReference type="EMBL" id="CP038437">
    <property type="protein sequence ID" value="QEM83540.1"/>
    <property type="molecule type" value="Genomic_DNA"/>
</dbReference>
<dbReference type="Proteomes" id="UP000324285">
    <property type="component" value="Chromosome"/>
</dbReference>
<dbReference type="OrthoDB" id="6183111at2"/>
<protein>
    <submittedName>
        <fullName evidence="1">Uncharacterized protein</fullName>
    </submittedName>
</protein>
<accession>A0A5C1NL67</accession>
<evidence type="ECO:0000313" key="1">
    <source>
        <dbReference type="EMBL" id="QEM83540.1"/>
    </source>
</evidence>
<proteinExistence type="predicted"/>
<gene>
    <name evidence="1" type="ORF">E4T21_19720</name>
</gene>
<keyword evidence="2" id="KW-1185">Reference proteome</keyword>
<dbReference type="KEGG" id="hbh:E4T21_19720"/>
<sequence>MLKRSGHALKRTFSSLAFPYSPLLLLAMLAFFTTGCVSSSQTPDPMRQALLGLGQQAAKELTTSPALDGTALRDQTFLLSPPNVDHRLTVDETRVKESLTRGLLGVQDGPQVLDWQPADTPGVGTNQWLVDSRLIADGPRLQLSDRELLPYRFELRLRRPGDGAALWSTVVNGAFDADAL</sequence>
<name>A0A5C1NL67_9GAMM</name>